<dbReference type="PANTHER" id="PTHR39087">
    <property type="entry name" value="UPF0104 MEMBRANE PROTEIN MJ1595"/>
    <property type="match status" value="1"/>
</dbReference>
<feature type="transmembrane region" description="Helical" evidence="6">
    <location>
        <begin position="123"/>
        <end position="150"/>
    </location>
</feature>
<dbReference type="Pfam" id="PF03706">
    <property type="entry name" value="LPG_synthase_TM"/>
    <property type="match status" value="1"/>
</dbReference>
<proteinExistence type="predicted"/>
<evidence type="ECO:0000256" key="2">
    <source>
        <dbReference type="ARBA" id="ARBA00022475"/>
    </source>
</evidence>
<feature type="transmembrane region" description="Helical" evidence="6">
    <location>
        <begin position="12"/>
        <end position="30"/>
    </location>
</feature>
<keyword evidence="3 6" id="KW-0812">Transmembrane</keyword>
<dbReference type="PANTHER" id="PTHR39087:SF2">
    <property type="entry name" value="UPF0104 MEMBRANE PROTEIN MJ1595"/>
    <property type="match status" value="1"/>
</dbReference>
<dbReference type="EMBL" id="CP011545">
    <property type="protein sequence ID" value="AKK09873.1"/>
    <property type="molecule type" value="Genomic_DNA"/>
</dbReference>
<dbReference type="AlphaFoldDB" id="A0A0G3HD41"/>
<feature type="transmembrane region" description="Helical" evidence="6">
    <location>
        <begin position="316"/>
        <end position="336"/>
    </location>
</feature>
<dbReference type="OrthoDB" id="4481258at2"/>
<organism evidence="7 8">
    <name type="scientific">Corynebacterium testudinoris</name>
    <dbReference type="NCBI Taxonomy" id="136857"/>
    <lineage>
        <taxon>Bacteria</taxon>
        <taxon>Bacillati</taxon>
        <taxon>Actinomycetota</taxon>
        <taxon>Actinomycetes</taxon>
        <taxon>Mycobacteriales</taxon>
        <taxon>Corynebacteriaceae</taxon>
        <taxon>Corynebacterium</taxon>
    </lineage>
</organism>
<keyword evidence="8" id="KW-1185">Reference proteome</keyword>
<evidence type="ECO:0000256" key="3">
    <source>
        <dbReference type="ARBA" id="ARBA00022692"/>
    </source>
</evidence>
<feature type="transmembrane region" description="Helical" evidence="6">
    <location>
        <begin position="50"/>
        <end position="73"/>
    </location>
</feature>
<gene>
    <name evidence="7" type="ORF">CTEST_12335</name>
</gene>
<reference evidence="8" key="2">
    <citation type="submission" date="2015-05" db="EMBL/GenBank/DDBJ databases">
        <title>Complete genome sequence of Corynebacterium testudinoris DSM 44614, recovered from necrotic lesions in the mouth of a tortoise.</title>
        <authorList>
            <person name="Ruckert C."/>
            <person name="Albersmeier A."/>
            <person name="Winkler A."/>
            <person name="Tauch A."/>
        </authorList>
    </citation>
    <scope>NUCLEOTIDE SEQUENCE [LARGE SCALE GENOMIC DNA]</scope>
    <source>
        <strain evidence="8">DSM 44614</strain>
    </source>
</reference>
<keyword evidence="2" id="KW-1003">Cell membrane</keyword>
<keyword evidence="5 6" id="KW-0472">Membrane</keyword>
<dbReference type="RefSeq" id="WP_047253962.1">
    <property type="nucleotide sequence ID" value="NZ_CP011545.1"/>
</dbReference>
<sequence length="347" mass="37718">MEFLKKAAANQWVRWVAPLAVLVVLAVIFRDQFPFFGEGVRRLSDAHVPGIILAVTAAFASLFAMAEVMRLLMRAGGTAVRLREATAVTMASNSWSTTLPGGPAFSAFFTYQVQRGWGASPVLCGWFFVLSSAISTMWLVLIGACGVFFLGAKISIWSLVGSLIAMVALSWAVYWAANNPRHLEHWARSWMPPINRLLRREETAGIESVVKHIHQLDTVHLNKRSFAAAAFWSLANRLLDAVVLWASIWAITDAAPWLEKTPDHTTIMGVLLAYTTAKIAGSAQVTPGGLGTVEATILATLVASGMTAVDATGAALIYRLISFALVTVIGWIIYFAHYARRGLPTSE</sequence>
<feature type="transmembrane region" description="Helical" evidence="6">
    <location>
        <begin position="156"/>
        <end position="177"/>
    </location>
</feature>
<protein>
    <submittedName>
        <fullName evidence="7">Putative integral membrane protein</fullName>
    </submittedName>
</protein>
<dbReference type="KEGG" id="cted:CTEST_12335"/>
<reference evidence="7 8" key="1">
    <citation type="journal article" date="2015" name="Genome Announc.">
        <title>Complete Genome Sequence of the Type Strain Corynebacterium testudinoris DSM 44614, Recovered from Necrotic Lesions in the Mouth of a Tortoise.</title>
        <authorList>
            <person name="Ruckert C."/>
            <person name="Kriete M."/>
            <person name="Jaenicke S."/>
            <person name="Winkler A."/>
            <person name="Tauch A."/>
        </authorList>
    </citation>
    <scope>NUCLEOTIDE SEQUENCE [LARGE SCALE GENOMIC DNA]</scope>
    <source>
        <strain evidence="7 8">DSM 44614</strain>
    </source>
</reference>
<keyword evidence="4 6" id="KW-1133">Transmembrane helix</keyword>
<evidence type="ECO:0000256" key="1">
    <source>
        <dbReference type="ARBA" id="ARBA00004651"/>
    </source>
</evidence>
<dbReference type="InterPro" id="IPR022791">
    <property type="entry name" value="L-PG_synthase/AglD"/>
</dbReference>
<evidence type="ECO:0000313" key="7">
    <source>
        <dbReference type="EMBL" id="AKK09873.1"/>
    </source>
</evidence>
<name>A0A0G3HD41_9CORY</name>
<evidence type="ECO:0000256" key="6">
    <source>
        <dbReference type="SAM" id="Phobius"/>
    </source>
</evidence>
<dbReference type="GO" id="GO:0005886">
    <property type="term" value="C:plasma membrane"/>
    <property type="evidence" value="ECO:0007669"/>
    <property type="project" value="UniProtKB-SubCell"/>
</dbReference>
<evidence type="ECO:0000256" key="4">
    <source>
        <dbReference type="ARBA" id="ARBA00022989"/>
    </source>
</evidence>
<evidence type="ECO:0000256" key="5">
    <source>
        <dbReference type="ARBA" id="ARBA00023136"/>
    </source>
</evidence>
<dbReference type="PATRIC" id="fig|136857.5.peg.2435"/>
<dbReference type="STRING" id="136857.CTEST_12335"/>
<accession>A0A0G3HD41</accession>
<evidence type="ECO:0000313" key="8">
    <source>
        <dbReference type="Proteomes" id="UP000035540"/>
    </source>
</evidence>
<comment type="subcellular location">
    <subcellularLocation>
        <location evidence="1">Cell membrane</location>
        <topology evidence="1">Multi-pass membrane protein</topology>
    </subcellularLocation>
</comment>
<dbReference type="Proteomes" id="UP000035540">
    <property type="component" value="Chromosome"/>
</dbReference>